<keyword evidence="7" id="KW-1185">Reference proteome</keyword>
<dbReference type="PROSITE" id="PS51683">
    <property type="entry name" value="SAM_OMT_II"/>
    <property type="match status" value="1"/>
</dbReference>
<dbReference type="CDD" id="cd02440">
    <property type="entry name" value="AdoMet_MTases"/>
    <property type="match status" value="1"/>
</dbReference>
<evidence type="ECO:0000256" key="3">
    <source>
        <dbReference type="ARBA" id="ARBA00022691"/>
    </source>
</evidence>
<dbReference type="SUPFAM" id="SSF53335">
    <property type="entry name" value="S-adenosyl-L-methionine-dependent methyltransferases"/>
    <property type="match status" value="1"/>
</dbReference>
<dbReference type="Pfam" id="PF00891">
    <property type="entry name" value="Methyltransf_2"/>
    <property type="match status" value="1"/>
</dbReference>
<proteinExistence type="predicted"/>
<keyword evidence="1 6" id="KW-0489">Methyltransferase</keyword>
<feature type="domain" description="O-methyltransferase C-terminal" evidence="4">
    <location>
        <begin position="125"/>
        <end position="310"/>
    </location>
</feature>
<dbReference type="GO" id="GO:0032259">
    <property type="term" value="P:methylation"/>
    <property type="evidence" value="ECO:0007669"/>
    <property type="project" value="UniProtKB-KW"/>
</dbReference>
<keyword evidence="2" id="KW-0808">Transferase</keyword>
<name>A0ABM7W5S9_9BACT</name>
<dbReference type="InterPro" id="IPR036388">
    <property type="entry name" value="WH-like_DNA-bd_sf"/>
</dbReference>
<dbReference type="InterPro" id="IPR012967">
    <property type="entry name" value="COMT_dimerisation"/>
</dbReference>
<dbReference type="PIRSF" id="PIRSF005739">
    <property type="entry name" value="O-mtase"/>
    <property type="match status" value="1"/>
</dbReference>
<gene>
    <name evidence="6" type="ORF">DPPLL_05590</name>
</gene>
<dbReference type="InterPro" id="IPR036390">
    <property type="entry name" value="WH_DNA-bd_sf"/>
</dbReference>
<protein>
    <submittedName>
        <fullName evidence="6">SAM-dependent methyltransferase</fullName>
    </submittedName>
</protein>
<evidence type="ECO:0000256" key="1">
    <source>
        <dbReference type="ARBA" id="ARBA00022603"/>
    </source>
</evidence>
<dbReference type="InterPro" id="IPR016461">
    <property type="entry name" value="COMT-like"/>
</dbReference>
<organism evidence="6 7">
    <name type="scientific">Desulfofustis limnaeus</name>
    <dbReference type="NCBI Taxonomy" id="2740163"/>
    <lineage>
        <taxon>Bacteria</taxon>
        <taxon>Pseudomonadati</taxon>
        <taxon>Thermodesulfobacteriota</taxon>
        <taxon>Desulfobulbia</taxon>
        <taxon>Desulfobulbales</taxon>
        <taxon>Desulfocapsaceae</taxon>
        <taxon>Desulfofustis</taxon>
    </lineage>
</organism>
<sequence length="333" mass="35793">MAAKWDTGSLIGTSSAYWRGCTLQAGVRLGVFTVLGARSLSTAEVAAAIGADHRSTGYLLDALAGMELLLKSGDRYSNSEAAATLLDEHKPGYIGHIILHHHHLVDGWAQLDVAVRSGGPVEQRSYGAEAERRSFLLGMFNLASGVAPLMVEAISLAGRKRLLDLGGGPGTYAIHFCRANPYLQAVVFDRPTTEPFMKRTVASFGLSDRITFAGGDFNHDSLAGGPYDVAWLSHVLHSNGPEQCMELVRRTAEVLEPGGLILIHDFILDDTRDKPEFATLFSLNMLINTAQGRTYCRAEITAMLEAAGFSAPHCIDPKTPNQSLVIAAIKGDT</sequence>
<reference evidence="6 7" key="1">
    <citation type="submission" date="2022-01" db="EMBL/GenBank/DDBJ databases">
        <title>Desulfofustis limnae sp. nov., a novel mesophilic sulfate-reducing bacterium isolated from marsh soil.</title>
        <authorList>
            <person name="Watanabe M."/>
            <person name="Takahashi A."/>
            <person name="Kojima H."/>
            <person name="Fukui M."/>
        </authorList>
    </citation>
    <scope>NUCLEOTIDE SEQUENCE [LARGE SCALE GENOMIC DNA]</scope>
    <source>
        <strain evidence="6 7">PPLL</strain>
    </source>
</reference>
<dbReference type="SUPFAM" id="SSF46785">
    <property type="entry name" value="Winged helix' DNA-binding domain"/>
    <property type="match status" value="1"/>
</dbReference>
<dbReference type="Gene3D" id="3.40.50.150">
    <property type="entry name" value="Vaccinia Virus protein VP39"/>
    <property type="match status" value="1"/>
</dbReference>
<dbReference type="EMBL" id="AP025516">
    <property type="protein sequence ID" value="BDD86194.1"/>
    <property type="molecule type" value="Genomic_DNA"/>
</dbReference>
<accession>A0ABM7W5S9</accession>
<dbReference type="PANTHER" id="PTHR43712">
    <property type="entry name" value="PUTATIVE (AFU_ORTHOLOGUE AFUA_4G14580)-RELATED"/>
    <property type="match status" value="1"/>
</dbReference>
<dbReference type="Proteomes" id="UP000830055">
    <property type="component" value="Chromosome"/>
</dbReference>
<dbReference type="GO" id="GO:0008168">
    <property type="term" value="F:methyltransferase activity"/>
    <property type="evidence" value="ECO:0007669"/>
    <property type="project" value="UniProtKB-KW"/>
</dbReference>
<evidence type="ECO:0000256" key="2">
    <source>
        <dbReference type="ARBA" id="ARBA00022679"/>
    </source>
</evidence>
<evidence type="ECO:0000259" key="5">
    <source>
        <dbReference type="Pfam" id="PF08100"/>
    </source>
</evidence>
<evidence type="ECO:0000313" key="7">
    <source>
        <dbReference type="Proteomes" id="UP000830055"/>
    </source>
</evidence>
<dbReference type="InterPro" id="IPR001077">
    <property type="entry name" value="COMT_C"/>
</dbReference>
<evidence type="ECO:0000259" key="4">
    <source>
        <dbReference type="Pfam" id="PF00891"/>
    </source>
</evidence>
<dbReference type="PANTHER" id="PTHR43712:SF2">
    <property type="entry name" value="O-METHYLTRANSFERASE CICE"/>
    <property type="match status" value="1"/>
</dbReference>
<feature type="domain" description="O-methyltransferase dimerisation" evidence="5">
    <location>
        <begin position="16"/>
        <end position="86"/>
    </location>
</feature>
<dbReference type="InterPro" id="IPR029063">
    <property type="entry name" value="SAM-dependent_MTases_sf"/>
</dbReference>
<dbReference type="RefSeq" id="WP_284153288.1">
    <property type="nucleotide sequence ID" value="NZ_AP025516.1"/>
</dbReference>
<dbReference type="Gene3D" id="1.10.10.10">
    <property type="entry name" value="Winged helix-like DNA-binding domain superfamily/Winged helix DNA-binding domain"/>
    <property type="match status" value="1"/>
</dbReference>
<dbReference type="Pfam" id="PF08100">
    <property type="entry name" value="Dimerisation"/>
    <property type="match status" value="1"/>
</dbReference>
<keyword evidence="3" id="KW-0949">S-adenosyl-L-methionine</keyword>
<evidence type="ECO:0000313" key="6">
    <source>
        <dbReference type="EMBL" id="BDD86194.1"/>
    </source>
</evidence>